<gene>
    <name evidence="2" type="ORF">TTHERM_00549400</name>
</gene>
<accession>I7LTT0</accession>
<keyword evidence="1" id="KW-0472">Membrane</keyword>
<dbReference type="Proteomes" id="UP000009168">
    <property type="component" value="Unassembled WGS sequence"/>
</dbReference>
<feature type="transmembrane region" description="Helical" evidence="1">
    <location>
        <begin position="1195"/>
        <end position="1216"/>
    </location>
</feature>
<proteinExistence type="predicted"/>
<evidence type="ECO:0000313" key="2">
    <source>
        <dbReference type="EMBL" id="EAR86094.2"/>
    </source>
</evidence>
<dbReference type="InParanoid" id="I7LTT0"/>
<keyword evidence="1" id="KW-1133">Transmembrane helix</keyword>
<evidence type="ECO:0000313" key="3">
    <source>
        <dbReference type="Proteomes" id="UP000009168"/>
    </source>
</evidence>
<dbReference type="KEGG" id="tet:TTHERM_00549400"/>
<dbReference type="GeneID" id="7822802"/>
<evidence type="ECO:0000256" key="1">
    <source>
        <dbReference type="SAM" id="Phobius"/>
    </source>
</evidence>
<dbReference type="InterPro" id="IPR057435">
    <property type="entry name" value="Lips"/>
</dbReference>
<protein>
    <submittedName>
        <fullName evidence="2">Transmembrane protein, putative</fullName>
    </submittedName>
</protein>
<keyword evidence="1 2" id="KW-0812">Transmembrane</keyword>
<organism evidence="2 3">
    <name type="scientific">Tetrahymena thermophila (strain SB210)</name>
    <dbReference type="NCBI Taxonomy" id="312017"/>
    <lineage>
        <taxon>Eukaryota</taxon>
        <taxon>Sar</taxon>
        <taxon>Alveolata</taxon>
        <taxon>Ciliophora</taxon>
        <taxon>Intramacronucleata</taxon>
        <taxon>Oligohymenophorea</taxon>
        <taxon>Hymenostomatida</taxon>
        <taxon>Tetrahymenina</taxon>
        <taxon>Tetrahymenidae</taxon>
        <taxon>Tetrahymena</taxon>
    </lineage>
</organism>
<name>I7LTT0_TETTS</name>
<feature type="transmembrane region" description="Helical" evidence="1">
    <location>
        <begin position="1167"/>
        <end position="1189"/>
    </location>
</feature>
<dbReference type="RefSeq" id="XP_976689.2">
    <property type="nucleotide sequence ID" value="XM_971596.2"/>
</dbReference>
<reference evidence="3" key="1">
    <citation type="journal article" date="2006" name="PLoS Biol.">
        <title>Macronuclear genome sequence of the ciliate Tetrahymena thermophila, a model eukaryote.</title>
        <authorList>
            <person name="Eisen J.A."/>
            <person name="Coyne R.S."/>
            <person name="Wu M."/>
            <person name="Wu D."/>
            <person name="Thiagarajan M."/>
            <person name="Wortman J.R."/>
            <person name="Badger J.H."/>
            <person name="Ren Q."/>
            <person name="Amedeo P."/>
            <person name="Jones K.M."/>
            <person name="Tallon L.J."/>
            <person name="Delcher A.L."/>
            <person name="Salzberg S.L."/>
            <person name="Silva J.C."/>
            <person name="Haas B.J."/>
            <person name="Majoros W.H."/>
            <person name="Farzad M."/>
            <person name="Carlton J.M."/>
            <person name="Smith R.K. Jr."/>
            <person name="Garg J."/>
            <person name="Pearlman R.E."/>
            <person name="Karrer K.M."/>
            <person name="Sun L."/>
            <person name="Manning G."/>
            <person name="Elde N.C."/>
            <person name="Turkewitz A.P."/>
            <person name="Asai D.J."/>
            <person name="Wilkes D.E."/>
            <person name="Wang Y."/>
            <person name="Cai H."/>
            <person name="Collins K."/>
            <person name="Stewart B.A."/>
            <person name="Lee S.R."/>
            <person name="Wilamowska K."/>
            <person name="Weinberg Z."/>
            <person name="Ruzzo W.L."/>
            <person name="Wloga D."/>
            <person name="Gaertig J."/>
            <person name="Frankel J."/>
            <person name="Tsao C.-C."/>
            <person name="Gorovsky M.A."/>
            <person name="Keeling P.J."/>
            <person name="Waller R.F."/>
            <person name="Patron N.J."/>
            <person name="Cherry J.M."/>
            <person name="Stover N.A."/>
            <person name="Krieger C.J."/>
            <person name="del Toro C."/>
            <person name="Ryder H.F."/>
            <person name="Williamson S.C."/>
            <person name="Barbeau R.A."/>
            <person name="Hamilton E.P."/>
            <person name="Orias E."/>
        </authorList>
    </citation>
    <scope>NUCLEOTIDE SEQUENCE [LARGE SCALE GENOMIC DNA]</scope>
    <source>
        <strain evidence="3">SB210</strain>
    </source>
</reference>
<dbReference type="Pfam" id="PF25228">
    <property type="entry name" value="Lips"/>
    <property type="match status" value="2"/>
</dbReference>
<keyword evidence="3" id="KW-1185">Reference proteome</keyword>
<sequence length="1439" mass="172918">MDNYIFDLVNKYYKQESLFEEYDSSNIQNILHPLLEKLREVKIFQKRNNDTEFQIRQKQNNRVTIIQPLSCFETVESQQQHQLPLYCNNFEFLSHFNLINQDCCQNIQKNQKHGDSLTKEQLHDIELYGAFTTYLQEGQQQKWQISQHFYTPKNEMQVQYKSKDIIEKYNIKFSEDTNKRIRAKKWKYFRLNKRYINFKDGIYTLFYDVPFHLLNLLIGVPVTIKKKLSLDEYLQSNFIDVQPEINYLKRLNLFNQKDIQDLLLNCPIIDLISEIVKQLKWTKFLFSQKKNLYLYIQIELLKSVFSRNGLKLNNNQDYQTILEKILGVFIINSFKTKMQSNQSTCTKLFYDCLSFLNHYQLDSFKEKLLKIESKFESVNLKKVYKELTVDTMFAYRQKYFWKIEYYWKNNTLNQSMNALKKNIIYGCFGFKVVFCKQNYEDKSRRTLYEKFQDIKQLVRQRIQNKIQQSQQEEDDNDDGIFGECCSSQVPVRDSRFCKLINPENKKEQSEKQENQFIINNNLLNIEQDNQIFYSFCQSSSNQKEQNDEKRKLVYLSFEQIRIAIDCIIRYQIVRNCLQQLPFQMNNILGKIKENAEAFELEFCHLSKIYQFGGEANNQEDLEFLQDIENNDNNTIEKEVDQFLGIYFDRQKFMKEIDFEKLNQVFEPIINHTQNIITSFCKRDDSPSFNQYFSQQDQGDKIVLKPLLNDFDLFTKKIQTGAYDIEQRNIDQVVIEMNNQNPNKKPEQKQQIQKSLDPLNKQQIQSIKKIGQFTVFKEKGTEIWGVLDSFYISQQSLKHSYQQSIQKYTQDIKEQFLDSECTWKRYWTNEWENMQFSKWHINLLDSLITFYHIPLHLLNAIIGIPLKRVEFQKISRLTYVNEMINKSTIKRVPQDYDQLIQNLLKNMNDDLNQVNFQLRVILQHLVVFLQWNKQLYQEVQYLKLSLLLKTYEQYFNEVSGDFGQQEKFQQFLRDFKAFYIVKYFKSRIRNEITINQNSVCDCIYFIKQHNLPQGYENQYLKIFQILNESQNFKPKKQEIINYYNNNNIDRSTYFWKLIYYWNNFKIYLMEMDSVYDAIVNGAFGLVVFFSCKKEAHSKVVVSGVIYEDYHKTLSQMFREIKQQIEQNSKKFKNSAENVEDENDDGGIFGDCCGRFNCGFYIRNYFCLYFLKGIVFINIVLRLVSIVYILFLSLAYFLAYFVILFFVLFQMICALFVFDFSNPRSEKEELNLVYPIFSPVLQLSIFRAKAIEQKLIHVISKRIAYNKKYMESLENLPFNKKSNQIIQRFEKETSQFQQQVENMFSEFYKKSYQIDIQPNQQFFYEKNELDQLQIQIIDFLQQLSSQDQRLFDQIFEILVIKKNDYKTLSQYLITQIFKNHVKSEDKTFDSVYHELTSFPTNNKQEIIGCSIEDINNYVAKNFCQTIYLFENTNLDQNCKNV</sequence>
<dbReference type="EMBL" id="GG662864">
    <property type="protein sequence ID" value="EAR86094.2"/>
    <property type="molecule type" value="Genomic_DNA"/>
</dbReference>